<accession>A0A8E8FU14</accession>
<keyword evidence="8 10" id="KW-0496">Mitochondrion</keyword>
<evidence type="ECO:0000256" key="6">
    <source>
        <dbReference type="ARBA" id="ARBA00023136"/>
    </source>
</evidence>
<evidence type="ECO:0000256" key="9">
    <source>
        <dbReference type="SAM" id="Phobius"/>
    </source>
</evidence>
<comment type="catalytic activity">
    <reaction evidence="8">
        <text>a ubiquinone + NADH + 5 H(+)(in) = a ubiquinol + NAD(+) + 4 H(+)(out)</text>
        <dbReference type="Rhea" id="RHEA:29091"/>
        <dbReference type="Rhea" id="RHEA-COMP:9565"/>
        <dbReference type="Rhea" id="RHEA-COMP:9566"/>
        <dbReference type="ChEBI" id="CHEBI:15378"/>
        <dbReference type="ChEBI" id="CHEBI:16389"/>
        <dbReference type="ChEBI" id="CHEBI:17976"/>
        <dbReference type="ChEBI" id="CHEBI:57540"/>
        <dbReference type="ChEBI" id="CHEBI:57945"/>
        <dbReference type="EC" id="7.1.1.2"/>
    </reaction>
</comment>
<keyword evidence="8" id="KW-0830">Ubiquinone</keyword>
<evidence type="ECO:0000256" key="8">
    <source>
        <dbReference type="RuleBase" id="RU000473"/>
    </source>
</evidence>
<dbReference type="PANTHER" id="PTHR11432:SF3">
    <property type="entry name" value="NADH-UBIQUINONE OXIDOREDUCTASE CHAIN 1"/>
    <property type="match status" value="1"/>
</dbReference>
<keyword evidence="4 7" id="KW-0812">Transmembrane</keyword>
<comment type="subcellular location">
    <subcellularLocation>
        <location evidence="1">Membrane</location>
        <topology evidence="1">Multi-pass membrane protein</topology>
    </subcellularLocation>
    <subcellularLocation>
        <location evidence="7">Mitochondrion inner membrane</location>
        <topology evidence="7">Multi-pass membrane protein</topology>
    </subcellularLocation>
</comment>
<name>A0A8E8FU14_9ANNE</name>
<feature type="transmembrane region" description="Helical" evidence="9">
    <location>
        <begin position="128"/>
        <end position="152"/>
    </location>
</feature>
<geneLocation type="mitochondrion" evidence="10"/>
<protein>
    <recommendedName>
        <fullName evidence="3 8">NADH-ubiquinone oxidoreductase chain 1</fullName>
        <ecNumber evidence="8">7.1.1.2</ecNumber>
    </recommendedName>
</protein>
<dbReference type="HAMAP" id="MF_01350">
    <property type="entry name" value="NDH1_NuoH"/>
    <property type="match status" value="1"/>
</dbReference>
<dbReference type="GO" id="GO:0005743">
    <property type="term" value="C:mitochondrial inner membrane"/>
    <property type="evidence" value="ECO:0007669"/>
    <property type="project" value="UniProtKB-SubCell"/>
</dbReference>
<proteinExistence type="inferred from homology"/>
<feature type="transmembrane region" description="Helical" evidence="9">
    <location>
        <begin position="97"/>
        <end position="122"/>
    </location>
</feature>
<sequence>MSLALTILISYVMIALAMAFYTLVERKLLGYFQLRKGPNKVSLMGLPQPFADALKLFSKELTFPTLANTAPFLIAPLLSLILALSLWHMYPHFFPSFFISFGFLFFLMISSLNVYSVLAAGWASNSKYALLGAIRGIAQTISYEVSMILILLSPILCKMTMNMNEMVNNEMPPLFLLLFPLMIIWFVSSLAETNRAPFDFAEGESELVSGFNTEYSGGTFAFIFMAEYMNILFMSLLTSIFFFPVKAPILLGLFTLLFAYSFVWVRGTLPRMRYDQLMSLTWKTFLPFSLSALLLLSPILMLYF</sequence>
<dbReference type="EMBL" id="MT239480">
    <property type="protein sequence ID" value="QWC36317.1"/>
    <property type="molecule type" value="Genomic_DNA"/>
</dbReference>
<dbReference type="GO" id="GO:0008137">
    <property type="term" value="F:NADH dehydrogenase (ubiquinone) activity"/>
    <property type="evidence" value="ECO:0007669"/>
    <property type="project" value="UniProtKB-EC"/>
</dbReference>
<evidence type="ECO:0000256" key="2">
    <source>
        <dbReference type="ARBA" id="ARBA00010535"/>
    </source>
</evidence>
<dbReference type="InterPro" id="IPR018086">
    <property type="entry name" value="NADH_UbQ_OxRdtase_su1_CS"/>
</dbReference>
<evidence type="ECO:0000256" key="7">
    <source>
        <dbReference type="RuleBase" id="RU000471"/>
    </source>
</evidence>
<comment type="similarity">
    <text evidence="2 7">Belongs to the complex I subunit 1 family.</text>
</comment>
<evidence type="ECO:0000256" key="1">
    <source>
        <dbReference type="ARBA" id="ARBA00004141"/>
    </source>
</evidence>
<keyword evidence="6 9" id="KW-0472">Membrane</keyword>
<dbReference type="GO" id="GO:0003954">
    <property type="term" value="F:NADH dehydrogenase activity"/>
    <property type="evidence" value="ECO:0007669"/>
    <property type="project" value="TreeGrafter"/>
</dbReference>
<reference evidence="10" key="1">
    <citation type="journal article" date="2020" name="Mitochondrial DNA Part B Resour">
        <title>The complete mitochondrial genome of Phascolosoma scolops (Sipuncula, Phascolosomatidae) from Beibu Bay.</title>
        <authorList>
            <person name="Zhong S."/>
            <person name="Huang L."/>
            <person name="Liu Y."/>
            <person name="Huang G."/>
            <person name="Chen X."/>
        </authorList>
    </citation>
    <scope>NUCLEOTIDE SEQUENCE</scope>
</reference>
<feature type="transmembrane region" description="Helical" evidence="9">
    <location>
        <begin position="249"/>
        <end position="265"/>
    </location>
</feature>
<organism evidence="10">
    <name type="scientific">Phascolosoma scolops</name>
    <dbReference type="NCBI Taxonomy" id="210802"/>
    <lineage>
        <taxon>Eukaryota</taxon>
        <taxon>Metazoa</taxon>
        <taxon>Spiralia</taxon>
        <taxon>Lophotrochozoa</taxon>
        <taxon>Annelida</taxon>
        <taxon>Sipuncula</taxon>
        <taxon>Phascolosomatidea</taxon>
        <taxon>Phascolosomatiformes</taxon>
        <taxon>Phascolosomatidae</taxon>
        <taxon>Phascolosoma</taxon>
    </lineage>
</organism>
<feature type="transmembrane region" description="Helical" evidence="9">
    <location>
        <begin position="220"/>
        <end position="242"/>
    </location>
</feature>
<dbReference type="GO" id="GO:0009060">
    <property type="term" value="P:aerobic respiration"/>
    <property type="evidence" value="ECO:0007669"/>
    <property type="project" value="TreeGrafter"/>
</dbReference>
<keyword evidence="7" id="KW-0520">NAD</keyword>
<evidence type="ECO:0000313" key="10">
    <source>
        <dbReference type="EMBL" id="QWC36317.1"/>
    </source>
</evidence>
<dbReference type="PANTHER" id="PTHR11432">
    <property type="entry name" value="NADH DEHYDROGENASE SUBUNIT 1"/>
    <property type="match status" value="1"/>
</dbReference>
<dbReference type="InterPro" id="IPR001694">
    <property type="entry name" value="NADH_UbQ_OxRdtase_su1/FPO"/>
</dbReference>
<dbReference type="PROSITE" id="PS00667">
    <property type="entry name" value="COMPLEX1_ND1_1"/>
    <property type="match status" value="1"/>
</dbReference>
<dbReference type="EC" id="7.1.1.2" evidence="8"/>
<dbReference type="PROSITE" id="PS00668">
    <property type="entry name" value="COMPLEX1_ND1_2"/>
    <property type="match status" value="1"/>
</dbReference>
<dbReference type="Pfam" id="PF00146">
    <property type="entry name" value="NADHdh"/>
    <property type="match status" value="1"/>
</dbReference>
<evidence type="ECO:0000256" key="4">
    <source>
        <dbReference type="ARBA" id="ARBA00022692"/>
    </source>
</evidence>
<feature type="transmembrane region" description="Helical" evidence="9">
    <location>
        <begin position="173"/>
        <end position="191"/>
    </location>
</feature>
<feature type="transmembrane region" description="Helical" evidence="9">
    <location>
        <begin position="70"/>
        <end position="90"/>
    </location>
</feature>
<evidence type="ECO:0000256" key="3">
    <source>
        <dbReference type="ARBA" id="ARBA00021009"/>
    </source>
</evidence>
<keyword evidence="5 9" id="KW-1133">Transmembrane helix</keyword>
<feature type="transmembrane region" description="Helical" evidence="9">
    <location>
        <begin position="285"/>
        <end position="303"/>
    </location>
</feature>
<gene>
    <name evidence="10" type="primary">nad1</name>
</gene>
<evidence type="ECO:0000256" key="5">
    <source>
        <dbReference type="ARBA" id="ARBA00022989"/>
    </source>
</evidence>
<dbReference type="AlphaFoldDB" id="A0A8E8FU14"/>